<dbReference type="Proteomes" id="UP000650424">
    <property type="component" value="Unassembled WGS sequence"/>
</dbReference>
<evidence type="ECO:0000313" key="3">
    <source>
        <dbReference type="Proteomes" id="UP000650424"/>
    </source>
</evidence>
<protein>
    <submittedName>
        <fullName evidence="2">Glycosyltransferase family 4 protein</fullName>
    </submittedName>
</protein>
<dbReference type="SUPFAM" id="SSF53756">
    <property type="entry name" value="UDP-Glycosyltransferase/glycogen phosphorylase"/>
    <property type="match status" value="1"/>
</dbReference>
<proteinExistence type="predicted"/>
<evidence type="ECO:0000259" key="1">
    <source>
        <dbReference type="Pfam" id="PF00534"/>
    </source>
</evidence>
<dbReference type="PANTHER" id="PTHR12526">
    <property type="entry name" value="GLYCOSYLTRANSFERASE"/>
    <property type="match status" value="1"/>
</dbReference>
<name>A0ABR6ZVH3_9BURK</name>
<evidence type="ECO:0000313" key="2">
    <source>
        <dbReference type="EMBL" id="MBC3919863.1"/>
    </source>
</evidence>
<comment type="caution">
    <text evidence="2">The sequence shown here is derived from an EMBL/GenBank/DDBJ whole genome shotgun (WGS) entry which is preliminary data.</text>
</comment>
<keyword evidence="3" id="KW-1185">Reference proteome</keyword>
<dbReference type="InterPro" id="IPR001296">
    <property type="entry name" value="Glyco_trans_1"/>
</dbReference>
<dbReference type="RefSeq" id="WP_186949130.1">
    <property type="nucleotide sequence ID" value="NZ_JACOGF010000012.1"/>
</dbReference>
<dbReference type="CDD" id="cd03801">
    <property type="entry name" value="GT4_PimA-like"/>
    <property type="match status" value="1"/>
</dbReference>
<reference evidence="2 3" key="1">
    <citation type="submission" date="2020-08" db="EMBL/GenBank/DDBJ databases">
        <title>Novel species isolated from subtropical streams in China.</title>
        <authorList>
            <person name="Lu H."/>
        </authorList>
    </citation>
    <scope>NUCLEOTIDE SEQUENCE [LARGE SCALE GENOMIC DNA]</scope>
    <source>
        <strain evidence="2 3">CY18W</strain>
    </source>
</reference>
<feature type="domain" description="Glycosyl transferase family 1" evidence="1">
    <location>
        <begin position="251"/>
        <end position="350"/>
    </location>
</feature>
<sequence>MSHPANKASLDVLLVSTSYPKNAKDWQGRFIADMLQSLSEKPALTLSLLAPSGDIPANVRNSLSATDALWLDSMLAEGGIAHIVRSKGIKGVFHVLKLLNLLQHTYRGPYRPDVAHVNWLQNALPLWGTSTPALITVLGTDFALLRLPGMKTALRRVMAQRSCIIAPNAEWMQPALQEAFGDVAEIRVIPFGVEKKWFAVQRHTPAPAIKKWLVITRITKNKLGSLLEWAKNLVHEQREIHLFGPMQEQIELPDWLHYHGPTNPTALVGEWFPQAAGVLTLSQHDEGRPQVLLEAMAAGLPVIVSDIPGHASLVQDKKTGWICDSQSKLQQALDFLDVQENNERTGKAAQAWIKTEIGTWDDCASRYESAYFDLMAKK</sequence>
<gene>
    <name evidence="2" type="ORF">H8L32_20505</name>
</gene>
<dbReference type="EMBL" id="JACOGF010000012">
    <property type="protein sequence ID" value="MBC3919863.1"/>
    <property type="molecule type" value="Genomic_DNA"/>
</dbReference>
<dbReference type="Pfam" id="PF00534">
    <property type="entry name" value="Glycos_transf_1"/>
    <property type="match status" value="1"/>
</dbReference>
<accession>A0ABR6ZVH3</accession>
<organism evidence="2 3">
    <name type="scientific">Undibacterium hunanense</name>
    <dbReference type="NCBI Taxonomy" id="2762292"/>
    <lineage>
        <taxon>Bacteria</taxon>
        <taxon>Pseudomonadati</taxon>
        <taxon>Pseudomonadota</taxon>
        <taxon>Betaproteobacteria</taxon>
        <taxon>Burkholderiales</taxon>
        <taxon>Oxalobacteraceae</taxon>
        <taxon>Undibacterium</taxon>
    </lineage>
</organism>
<dbReference type="Gene3D" id="3.40.50.2000">
    <property type="entry name" value="Glycogen Phosphorylase B"/>
    <property type="match status" value="2"/>
</dbReference>